<dbReference type="InterPro" id="IPR044868">
    <property type="entry name" value="Rpn13/ADRM1_Pru"/>
</dbReference>
<dbReference type="PROSITE" id="PS51917">
    <property type="entry name" value="PRU"/>
    <property type="match status" value="1"/>
</dbReference>
<organism evidence="8 9">
    <name type="scientific">Sporothrix schenckii 1099-18</name>
    <dbReference type="NCBI Taxonomy" id="1397361"/>
    <lineage>
        <taxon>Eukaryota</taxon>
        <taxon>Fungi</taxon>
        <taxon>Dikarya</taxon>
        <taxon>Ascomycota</taxon>
        <taxon>Pezizomycotina</taxon>
        <taxon>Sordariomycetes</taxon>
        <taxon>Sordariomycetidae</taxon>
        <taxon>Ophiostomatales</taxon>
        <taxon>Ophiostomataceae</taxon>
        <taxon>Sporothrix</taxon>
    </lineage>
</organism>
<keyword evidence="3" id="KW-0963">Cytoplasm</keyword>
<evidence type="ECO:0000256" key="2">
    <source>
        <dbReference type="ARBA" id="ARBA00004496"/>
    </source>
</evidence>
<dbReference type="GO" id="GO:0061133">
    <property type="term" value="F:endopeptidase activator activity"/>
    <property type="evidence" value="ECO:0007669"/>
    <property type="project" value="TreeGrafter"/>
</dbReference>
<evidence type="ECO:0000259" key="7">
    <source>
        <dbReference type="PROSITE" id="PS51917"/>
    </source>
</evidence>
<dbReference type="GO" id="GO:0005737">
    <property type="term" value="C:cytoplasm"/>
    <property type="evidence" value="ECO:0007669"/>
    <property type="project" value="UniProtKB-SubCell"/>
</dbReference>
<evidence type="ECO:0000313" key="8">
    <source>
        <dbReference type="EMBL" id="KJR84779.1"/>
    </source>
</evidence>
<name>A0A0F2M6S0_SPOSC</name>
<feature type="compositionally biased region" description="Acidic residues" evidence="6">
    <location>
        <begin position="193"/>
        <end position="203"/>
    </location>
</feature>
<dbReference type="InterPro" id="IPR038633">
    <property type="entry name" value="Rpn13/ADRM1_Pru_sf"/>
</dbReference>
<dbReference type="VEuPathDB" id="FungiDB:SPSK_09447"/>
<comment type="caution">
    <text evidence="8">The sequence shown here is derived from an EMBL/GenBank/DDBJ whole genome shotgun (WGS) entry which is preliminary data.</text>
</comment>
<dbReference type="RefSeq" id="XP_016587455.1">
    <property type="nucleotide sequence ID" value="XM_016736019.1"/>
</dbReference>
<dbReference type="EMBL" id="AXCR01000007">
    <property type="protein sequence ID" value="KJR84779.1"/>
    <property type="molecule type" value="Genomic_DNA"/>
</dbReference>
<dbReference type="PANTHER" id="PTHR12225">
    <property type="entry name" value="ADHESION REGULATING MOLECULE 1 110 KDA CELL MEMBRANE GLYCOPROTEIN"/>
    <property type="match status" value="1"/>
</dbReference>
<dbReference type="OrthoDB" id="340431at2759"/>
<feature type="compositionally biased region" description="Basic and acidic residues" evidence="6">
    <location>
        <begin position="241"/>
        <end position="266"/>
    </location>
</feature>
<feature type="compositionally biased region" description="Gly residues" evidence="6">
    <location>
        <begin position="208"/>
        <end position="219"/>
    </location>
</feature>
<reference evidence="8 9" key="2">
    <citation type="journal article" date="2015" name="Eukaryot. Cell">
        <title>Asexual propagation of a virulent clone complex in a human and feline outbreak of sporotrichosis.</title>
        <authorList>
            <person name="Teixeira Mde M."/>
            <person name="Rodrigues A.M."/>
            <person name="Tsui C.K."/>
            <person name="de Almeida L.G."/>
            <person name="Van Diepeningen A.D."/>
            <person name="van den Ende B.G."/>
            <person name="Fernandes G.F."/>
            <person name="Kano R."/>
            <person name="Hamelin R.C."/>
            <person name="Lopes-Bezerra L.M."/>
            <person name="Vasconcelos A.T."/>
            <person name="de Hoog S."/>
            <person name="de Camargo Z.P."/>
            <person name="Felipe M.S."/>
        </authorList>
    </citation>
    <scope>NUCLEOTIDE SEQUENCE [LARGE SCALE GENOMIC DNA]</scope>
    <source>
        <strain evidence="8 9">1099-18</strain>
    </source>
</reference>
<dbReference type="PANTHER" id="PTHR12225:SF0">
    <property type="entry name" value="PROTEASOMAL UBIQUITIN RECEPTOR ADRM1"/>
    <property type="match status" value="1"/>
</dbReference>
<gene>
    <name evidence="8" type="ORF">SPSK_09447</name>
</gene>
<evidence type="ECO:0000256" key="1">
    <source>
        <dbReference type="ARBA" id="ARBA00004123"/>
    </source>
</evidence>
<comment type="subcellular location">
    <subcellularLocation>
        <location evidence="2">Cytoplasm</location>
    </subcellularLocation>
    <subcellularLocation>
        <location evidence="1">Nucleus</location>
    </subcellularLocation>
</comment>
<dbReference type="Pfam" id="PF04683">
    <property type="entry name" value="Rpn13_ADRM1_Pru"/>
    <property type="match status" value="1"/>
</dbReference>
<reference evidence="8 9" key="1">
    <citation type="journal article" date="2014" name="BMC Genomics">
        <title>Comparative genomics of the major fungal agents of human and animal Sporotrichosis: Sporothrix schenckii and Sporothrix brasiliensis.</title>
        <authorList>
            <person name="Teixeira M.M."/>
            <person name="de Almeida L.G."/>
            <person name="Kubitschek-Barreira P."/>
            <person name="Alves F.L."/>
            <person name="Kioshima E.S."/>
            <person name="Abadio A.K."/>
            <person name="Fernandes L."/>
            <person name="Derengowski L.S."/>
            <person name="Ferreira K.S."/>
            <person name="Souza R.C."/>
            <person name="Ruiz J.C."/>
            <person name="de Andrade N.C."/>
            <person name="Paes H.C."/>
            <person name="Nicola A.M."/>
            <person name="Albuquerque P."/>
            <person name="Gerber A.L."/>
            <person name="Martins V.P."/>
            <person name="Peconick L.D."/>
            <person name="Neto A.V."/>
            <person name="Chaucanez C.B."/>
            <person name="Silva P.A."/>
            <person name="Cunha O.L."/>
            <person name="de Oliveira F.F."/>
            <person name="dos Santos T.C."/>
            <person name="Barros A.L."/>
            <person name="Soares M.A."/>
            <person name="de Oliveira L.M."/>
            <person name="Marini M.M."/>
            <person name="Villalobos-Duno H."/>
            <person name="Cunha M.M."/>
            <person name="de Hoog S."/>
            <person name="da Silveira J.F."/>
            <person name="Henrissat B."/>
            <person name="Nino-Vega G.A."/>
            <person name="Cisalpino P.S."/>
            <person name="Mora-Montes H.M."/>
            <person name="Almeida S.R."/>
            <person name="Stajich J.E."/>
            <person name="Lopes-Bezerra L.M."/>
            <person name="Vasconcelos A.T."/>
            <person name="Felipe M.S."/>
        </authorList>
    </citation>
    <scope>NUCLEOTIDE SEQUENCE [LARGE SCALE GENOMIC DNA]</scope>
    <source>
        <strain evidence="8 9">1099-18</strain>
    </source>
</reference>
<proteinExistence type="predicted"/>
<accession>A0A0F2M6S0</accession>
<feature type="region of interest" description="Disordered" evidence="6">
    <location>
        <begin position="176"/>
        <end position="337"/>
    </location>
</feature>
<dbReference type="Gene3D" id="2.30.29.70">
    <property type="entry name" value="Proteasomal ubiquitin receptor Rpn13/ADRM1"/>
    <property type="match status" value="1"/>
</dbReference>
<dbReference type="GeneID" id="27671296"/>
<feature type="domain" description="Pru" evidence="7">
    <location>
        <begin position="1"/>
        <end position="164"/>
    </location>
</feature>
<dbReference type="GO" id="GO:0005634">
    <property type="term" value="C:nucleus"/>
    <property type="evidence" value="ECO:0007669"/>
    <property type="project" value="UniProtKB-SubCell"/>
</dbReference>
<evidence type="ECO:0000256" key="4">
    <source>
        <dbReference type="ARBA" id="ARBA00022942"/>
    </source>
</evidence>
<dbReference type="GO" id="GO:0070628">
    <property type="term" value="F:proteasome binding"/>
    <property type="evidence" value="ECO:0007669"/>
    <property type="project" value="TreeGrafter"/>
</dbReference>
<sequence>MSIIPTITFKAGLCEVDSSSRPHKVKAQPEPGYIFLYAEDGSSRDPSLTLHAPLLPESRLVCPNIRSPDLMHFCWRPRDVLMDDAPLNLVMVPGDGRFIPYEGTGDHASSKTNGRIFVLKFESSSQRHLFWLQSKPQSPDGNPAWLSPRDRKIGNLVDELLQGGEPDIDAELAEVRDNNNDGRRGGGHSGNDGDGDETMEDAEDQHGRGPGGAGSGATGGDVREEGEDSREGGADGARAALCERRRGETRQTRETRETRETRDGRRYGPRHSPAHQERHDEEADVQGRSSNLKETLKNLADATYAPISPPSSTPTTMAATHPDDLLSRARARALSRH</sequence>
<evidence type="ECO:0000256" key="3">
    <source>
        <dbReference type="ARBA" id="ARBA00022490"/>
    </source>
</evidence>
<evidence type="ECO:0000256" key="5">
    <source>
        <dbReference type="ARBA" id="ARBA00023242"/>
    </source>
</evidence>
<keyword evidence="5" id="KW-0539">Nucleus</keyword>
<keyword evidence="4" id="KW-0647">Proteasome</keyword>
<dbReference type="AlphaFoldDB" id="A0A0F2M6S0"/>
<dbReference type="InterPro" id="IPR006773">
    <property type="entry name" value="Rpn13/ADRM1"/>
</dbReference>
<dbReference type="GO" id="GO:0008541">
    <property type="term" value="C:proteasome regulatory particle, lid subcomplex"/>
    <property type="evidence" value="ECO:0007669"/>
    <property type="project" value="TreeGrafter"/>
</dbReference>
<evidence type="ECO:0000256" key="6">
    <source>
        <dbReference type="SAM" id="MobiDB-lite"/>
    </source>
</evidence>
<evidence type="ECO:0000313" key="9">
    <source>
        <dbReference type="Proteomes" id="UP000033710"/>
    </source>
</evidence>
<dbReference type="Proteomes" id="UP000033710">
    <property type="component" value="Unassembled WGS sequence"/>
</dbReference>
<protein>
    <recommendedName>
        <fullName evidence="7">Pru domain-containing protein</fullName>
    </recommendedName>
</protein>
<dbReference type="KEGG" id="ssck:SPSK_09447"/>